<dbReference type="GeneID" id="34457000"/>
<protein>
    <submittedName>
        <fullName evidence="2">Uncharacterized protein</fullName>
    </submittedName>
</protein>
<keyword evidence="1" id="KW-0472">Membrane</keyword>
<dbReference type="EMBL" id="KV878899">
    <property type="protein sequence ID" value="OJJ83555.1"/>
    <property type="molecule type" value="Genomic_DNA"/>
</dbReference>
<dbReference type="Proteomes" id="UP000184300">
    <property type="component" value="Unassembled WGS sequence"/>
</dbReference>
<dbReference type="VEuPathDB" id="FungiDB:ASPGLDRAFT_127752"/>
<evidence type="ECO:0000313" key="2">
    <source>
        <dbReference type="EMBL" id="OJJ83555.1"/>
    </source>
</evidence>
<keyword evidence="1" id="KW-0812">Transmembrane</keyword>
<proteinExistence type="predicted"/>
<evidence type="ECO:0000313" key="3">
    <source>
        <dbReference type="Proteomes" id="UP000184300"/>
    </source>
</evidence>
<keyword evidence="1" id="KW-1133">Transmembrane helix</keyword>
<name>A0A1L9VI63_ASPGL</name>
<organism evidence="2 3">
    <name type="scientific">Aspergillus glaucus CBS 516.65</name>
    <dbReference type="NCBI Taxonomy" id="1160497"/>
    <lineage>
        <taxon>Eukaryota</taxon>
        <taxon>Fungi</taxon>
        <taxon>Dikarya</taxon>
        <taxon>Ascomycota</taxon>
        <taxon>Pezizomycotina</taxon>
        <taxon>Eurotiomycetes</taxon>
        <taxon>Eurotiomycetidae</taxon>
        <taxon>Eurotiales</taxon>
        <taxon>Aspergillaceae</taxon>
        <taxon>Aspergillus</taxon>
        <taxon>Aspergillus subgen. Aspergillus</taxon>
    </lineage>
</organism>
<feature type="transmembrane region" description="Helical" evidence="1">
    <location>
        <begin position="250"/>
        <end position="268"/>
    </location>
</feature>
<dbReference type="OrthoDB" id="5103744at2759"/>
<evidence type="ECO:0000256" key="1">
    <source>
        <dbReference type="SAM" id="Phobius"/>
    </source>
</evidence>
<accession>A0A1L9VI63</accession>
<gene>
    <name evidence="2" type="ORF">ASPGLDRAFT_127752</name>
</gene>
<dbReference type="RefSeq" id="XP_022400253.1">
    <property type="nucleotide sequence ID" value="XM_022540739.1"/>
</dbReference>
<keyword evidence="3" id="KW-1185">Reference proteome</keyword>
<reference evidence="3" key="1">
    <citation type="journal article" date="2017" name="Genome Biol.">
        <title>Comparative genomics reveals high biological diversity and specific adaptations in the industrially and medically important fungal genus Aspergillus.</title>
        <authorList>
            <person name="de Vries R.P."/>
            <person name="Riley R."/>
            <person name="Wiebenga A."/>
            <person name="Aguilar-Osorio G."/>
            <person name="Amillis S."/>
            <person name="Uchima C.A."/>
            <person name="Anderluh G."/>
            <person name="Asadollahi M."/>
            <person name="Askin M."/>
            <person name="Barry K."/>
            <person name="Battaglia E."/>
            <person name="Bayram O."/>
            <person name="Benocci T."/>
            <person name="Braus-Stromeyer S.A."/>
            <person name="Caldana C."/>
            <person name="Canovas D."/>
            <person name="Cerqueira G.C."/>
            <person name="Chen F."/>
            <person name="Chen W."/>
            <person name="Choi C."/>
            <person name="Clum A."/>
            <person name="Dos Santos R.A."/>
            <person name="Damasio A.R."/>
            <person name="Diallinas G."/>
            <person name="Emri T."/>
            <person name="Fekete E."/>
            <person name="Flipphi M."/>
            <person name="Freyberg S."/>
            <person name="Gallo A."/>
            <person name="Gournas C."/>
            <person name="Habgood R."/>
            <person name="Hainaut M."/>
            <person name="Harispe M.L."/>
            <person name="Henrissat B."/>
            <person name="Hilden K.S."/>
            <person name="Hope R."/>
            <person name="Hossain A."/>
            <person name="Karabika E."/>
            <person name="Karaffa L."/>
            <person name="Karanyi Z."/>
            <person name="Krasevec N."/>
            <person name="Kuo A."/>
            <person name="Kusch H."/>
            <person name="LaButti K."/>
            <person name="Lagendijk E.L."/>
            <person name="Lapidus A."/>
            <person name="Levasseur A."/>
            <person name="Lindquist E."/>
            <person name="Lipzen A."/>
            <person name="Logrieco A.F."/>
            <person name="MacCabe A."/>
            <person name="Maekelae M.R."/>
            <person name="Malavazi I."/>
            <person name="Melin P."/>
            <person name="Meyer V."/>
            <person name="Mielnichuk N."/>
            <person name="Miskei M."/>
            <person name="Molnar A.P."/>
            <person name="Mule G."/>
            <person name="Ngan C.Y."/>
            <person name="Orejas M."/>
            <person name="Orosz E."/>
            <person name="Ouedraogo J.P."/>
            <person name="Overkamp K.M."/>
            <person name="Park H.-S."/>
            <person name="Perrone G."/>
            <person name="Piumi F."/>
            <person name="Punt P.J."/>
            <person name="Ram A.F."/>
            <person name="Ramon A."/>
            <person name="Rauscher S."/>
            <person name="Record E."/>
            <person name="Riano-Pachon D.M."/>
            <person name="Robert V."/>
            <person name="Roehrig J."/>
            <person name="Ruller R."/>
            <person name="Salamov A."/>
            <person name="Salih N.S."/>
            <person name="Samson R.A."/>
            <person name="Sandor E."/>
            <person name="Sanguinetti M."/>
            <person name="Schuetze T."/>
            <person name="Sepcic K."/>
            <person name="Shelest E."/>
            <person name="Sherlock G."/>
            <person name="Sophianopoulou V."/>
            <person name="Squina F.M."/>
            <person name="Sun H."/>
            <person name="Susca A."/>
            <person name="Todd R.B."/>
            <person name="Tsang A."/>
            <person name="Unkles S.E."/>
            <person name="van de Wiele N."/>
            <person name="van Rossen-Uffink D."/>
            <person name="Oliveira J.V."/>
            <person name="Vesth T.C."/>
            <person name="Visser J."/>
            <person name="Yu J.-H."/>
            <person name="Zhou M."/>
            <person name="Andersen M.R."/>
            <person name="Archer D.B."/>
            <person name="Baker S.E."/>
            <person name="Benoit I."/>
            <person name="Brakhage A.A."/>
            <person name="Braus G.H."/>
            <person name="Fischer R."/>
            <person name="Frisvad J.C."/>
            <person name="Goldman G.H."/>
            <person name="Houbraken J."/>
            <person name="Oakley B."/>
            <person name="Pocsi I."/>
            <person name="Scazzocchio C."/>
            <person name="Seiboth B."/>
            <person name="vanKuyk P.A."/>
            <person name="Wortman J."/>
            <person name="Dyer P.S."/>
            <person name="Grigoriev I.V."/>
        </authorList>
    </citation>
    <scope>NUCLEOTIDE SEQUENCE [LARGE SCALE GENOMIC DNA]</scope>
    <source>
        <strain evidence="3">CBS 516.65</strain>
    </source>
</reference>
<dbReference type="AlphaFoldDB" id="A0A1L9VI63"/>
<sequence length="273" mass="31523">MLDKDASSILICWGEKERCHIVPVIVADSADEVTAWREISRAFYAFKGSWRRYIPAFGVKQVDVVEISIAGRKLEMNNRSTSNIEYVGIHTSEDYLTKRKNLEQIIENYRPQDFPCPYNPSTGTVDCLGNCISRIIDEYGECPEETLYKSQRELVQLDTRKLLSQLFFHAEFAELNCLLNKEGLMNGHQDIYRKLDEWHCPELGELQFRGLNISEGWNSNPQHIILPLTVILILLAIIFARFIFNDWGTAWNVGGFLVSLVTLLWMWANHFIS</sequence>
<feature type="transmembrane region" description="Helical" evidence="1">
    <location>
        <begin position="224"/>
        <end position="244"/>
    </location>
</feature>